<keyword evidence="3" id="KW-1185">Reference proteome</keyword>
<protein>
    <recommendedName>
        <fullName evidence="1">Reverse transcriptase zinc-binding domain-containing protein</fullName>
    </recommendedName>
</protein>
<organism evidence="2 3">
    <name type="scientific">Cuscuta campestris</name>
    <dbReference type="NCBI Taxonomy" id="132261"/>
    <lineage>
        <taxon>Eukaryota</taxon>
        <taxon>Viridiplantae</taxon>
        <taxon>Streptophyta</taxon>
        <taxon>Embryophyta</taxon>
        <taxon>Tracheophyta</taxon>
        <taxon>Spermatophyta</taxon>
        <taxon>Magnoliopsida</taxon>
        <taxon>eudicotyledons</taxon>
        <taxon>Gunneridae</taxon>
        <taxon>Pentapetalae</taxon>
        <taxon>asterids</taxon>
        <taxon>lamiids</taxon>
        <taxon>Solanales</taxon>
        <taxon>Convolvulaceae</taxon>
        <taxon>Cuscuteae</taxon>
        <taxon>Cuscuta</taxon>
        <taxon>Cuscuta subgen. Grammica</taxon>
        <taxon>Cuscuta sect. Cleistogrammica</taxon>
    </lineage>
</organism>
<dbReference type="AlphaFoldDB" id="A0A484LPP7"/>
<evidence type="ECO:0000313" key="3">
    <source>
        <dbReference type="Proteomes" id="UP000595140"/>
    </source>
</evidence>
<dbReference type="PANTHER" id="PTHR33116:SF84">
    <property type="entry name" value="RNA-DIRECTED DNA POLYMERASE"/>
    <property type="match status" value="1"/>
</dbReference>
<evidence type="ECO:0000313" key="2">
    <source>
        <dbReference type="EMBL" id="VFQ77908.1"/>
    </source>
</evidence>
<name>A0A484LPP7_9ASTE</name>
<feature type="domain" description="Reverse transcriptase zinc-binding" evidence="1">
    <location>
        <begin position="345"/>
        <end position="423"/>
    </location>
</feature>
<accession>A0A484LPP7</accession>
<dbReference type="InterPro" id="IPR026960">
    <property type="entry name" value="RVT-Znf"/>
</dbReference>
<dbReference type="Pfam" id="PF13966">
    <property type="entry name" value="zf-RVT"/>
    <property type="match status" value="1"/>
</dbReference>
<dbReference type="OrthoDB" id="413860at2759"/>
<reference evidence="2 3" key="1">
    <citation type="submission" date="2018-04" db="EMBL/GenBank/DDBJ databases">
        <authorList>
            <person name="Vogel A."/>
        </authorList>
    </citation>
    <scope>NUCLEOTIDE SEQUENCE [LARGE SCALE GENOMIC DNA]</scope>
</reference>
<dbReference type="PANTHER" id="PTHR33116">
    <property type="entry name" value="REVERSE TRANSCRIPTASE ZINC-BINDING DOMAIN-CONTAINING PROTEIN-RELATED-RELATED"/>
    <property type="match status" value="1"/>
</dbReference>
<dbReference type="EMBL" id="OOIL02001745">
    <property type="protein sequence ID" value="VFQ77908.1"/>
    <property type="molecule type" value="Genomic_DNA"/>
</dbReference>
<proteinExistence type="predicted"/>
<gene>
    <name evidence="2" type="ORF">CCAM_LOCUS19684</name>
</gene>
<evidence type="ECO:0000259" key="1">
    <source>
        <dbReference type="Pfam" id="PF13966"/>
    </source>
</evidence>
<dbReference type="Proteomes" id="UP000595140">
    <property type="component" value="Unassembled WGS sequence"/>
</dbReference>
<sequence length="494" mass="56854">MEKFSLNHVFTEVRAGISLPINNMSLEMEQKPLLINKWLNVSLISTLTCLVTLEEVKEVVFDIGNDKAPGPDGYTAAFFKNQWATIGQDVYGAVLEFFTSGKLLKQINLAMIVLLPKFAHNRTVKDFRPIACLNVLYKVITKILARRMAPLLPDLIDPAQGAFVQGQTRVDNMLLAQHLILMDTLRHFSNVSGLTLNPTKSNIFIVGKYRDTSQDILDLASFPRGHLPVRYLGLPLASHRISEADFAPLLKSVDGFLSKWATMKLSYAGRLELTKKDSLWVKWVHNVYLKHEAIWHWQPKRRHSVFFKRLAYVRELLTQKLSDHNSSMEVAMQPLCLGGKLVPSKVYDLFRVKANPKSWMSFIWHSTIPPKCSFTMWLALRRRLPTKSNLEFLGLPMACTFCGQGLEDVDHLFFECCVSKQVWAAVKLWLRMDGQLGSLDRAIRWLRTFRREDAILKKMRKLALACTVFHLWKHYAKNIIRRLLINYCLWKHSS</sequence>